<feature type="compositionally biased region" description="Basic and acidic residues" evidence="1">
    <location>
        <begin position="197"/>
        <end position="209"/>
    </location>
</feature>
<evidence type="ECO:0000313" key="3">
    <source>
        <dbReference type="Proteomes" id="UP000325081"/>
    </source>
</evidence>
<dbReference type="GO" id="GO:0016740">
    <property type="term" value="F:transferase activity"/>
    <property type="evidence" value="ECO:0007669"/>
    <property type="project" value="UniProtKB-KW"/>
</dbReference>
<accession>A0A5A7QN02</accession>
<comment type="caution">
    <text evidence="2">The sequence shown here is derived from an EMBL/GenBank/DDBJ whole genome shotgun (WGS) entry which is preliminary data.</text>
</comment>
<keyword evidence="3" id="KW-1185">Reference proteome</keyword>
<reference evidence="3" key="1">
    <citation type="journal article" date="2019" name="Curr. Biol.">
        <title>Genome Sequence of Striga asiatica Provides Insight into the Evolution of Plant Parasitism.</title>
        <authorList>
            <person name="Yoshida S."/>
            <person name="Kim S."/>
            <person name="Wafula E.K."/>
            <person name="Tanskanen J."/>
            <person name="Kim Y.M."/>
            <person name="Honaas L."/>
            <person name="Yang Z."/>
            <person name="Spallek T."/>
            <person name="Conn C.E."/>
            <person name="Ichihashi Y."/>
            <person name="Cheong K."/>
            <person name="Cui S."/>
            <person name="Der J.P."/>
            <person name="Gundlach H."/>
            <person name="Jiao Y."/>
            <person name="Hori C."/>
            <person name="Ishida J.K."/>
            <person name="Kasahara H."/>
            <person name="Kiba T."/>
            <person name="Kim M.S."/>
            <person name="Koo N."/>
            <person name="Laohavisit A."/>
            <person name="Lee Y.H."/>
            <person name="Lumba S."/>
            <person name="McCourt P."/>
            <person name="Mortimer J.C."/>
            <person name="Mutuku J.M."/>
            <person name="Nomura T."/>
            <person name="Sasaki-Sekimoto Y."/>
            <person name="Seto Y."/>
            <person name="Wang Y."/>
            <person name="Wakatake T."/>
            <person name="Sakakibara H."/>
            <person name="Demura T."/>
            <person name="Yamaguchi S."/>
            <person name="Yoneyama K."/>
            <person name="Manabe R.I."/>
            <person name="Nelson D.C."/>
            <person name="Schulman A.H."/>
            <person name="Timko M.P."/>
            <person name="dePamphilis C.W."/>
            <person name="Choi D."/>
            <person name="Shirasu K."/>
        </authorList>
    </citation>
    <scope>NUCLEOTIDE SEQUENCE [LARGE SCALE GENOMIC DNA]</scope>
    <source>
        <strain evidence="3">cv. UVA1</strain>
    </source>
</reference>
<protein>
    <submittedName>
        <fullName evidence="2">UDP-glucosyl transferase 76E1</fullName>
    </submittedName>
</protein>
<sequence length="318" mass="35474">MLPSIAALQHHPEHSLRVCHQSKVASQHNHPAAGCSQAQCSDMRSLAASKSLSVSILLAAAGNLKEDLFHSLEYLHIKIQHAHLKRQAPASQRRRRCRSTDNSQHQPTAPPHPAAERLHRSEPPGGRKGVPREQVRAPEQPQNERHHRVRHLLGPAHVHVDHPAQPEFGREGRVHCPVGGSEAEYQLPGAEPALSGAREEGERVDEDRRRRLDPRLGQPTQRHVLHTRHAGEALLLERRVLDAVKRDNDRKRINENFCDFRIIVLKGKETRKKLSNTSIRLLLKLESKIFICNGKHTLLIGSHSFVVASSTGAGVPSA</sequence>
<feature type="compositionally biased region" description="Basic residues" evidence="1">
    <location>
        <begin position="83"/>
        <end position="97"/>
    </location>
</feature>
<gene>
    <name evidence="2" type="ORF">STAS_23417</name>
</gene>
<evidence type="ECO:0000256" key="1">
    <source>
        <dbReference type="SAM" id="MobiDB-lite"/>
    </source>
</evidence>
<evidence type="ECO:0000313" key="2">
    <source>
        <dbReference type="EMBL" id="GER46376.1"/>
    </source>
</evidence>
<feature type="region of interest" description="Disordered" evidence="1">
    <location>
        <begin position="83"/>
        <end position="146"/>
    </location>
</feature>
<dbReference type="EMBL" id="BKCP01007515">
    <property type="protein sequence ID" value="GER46376.1"/>
    <property type="molecule type" value="Genomic_DNA"/>
</dbReference>
<name>A0A5A7QN02_STRAF</name>
<feature type="region of interest" description="Disordered" evidence="1">
    <location>
        <begin position="184"/>
        <end position="209"/>
    </location>
</feature>
<organism evidence="2 3">
    <name type="scientific">Striga asiatica</name>
    <name type="common">Asiatic witchweed</name>
    <name type="synonym">Buchnera asiatica</name>
    <dbReference type="NCBI Taxonomy" id="4170"/>
    <lineage>
        <taxon>Eukaryota</taxon>
        <taxon>Viridiplantae</taxon>
        <taxon>Streptophyta</taxon>
        <taxon>Embryophyta</taxon>
        <taxon>Tracheophyta</taxon>
        <taxon>Spermatophyta</taxon>
        <taxon>Magnoliopsida</taxon>
        <taxon>eudicotyledons</taxon>
        <taxon>Gunneridae</taxon>
        <taxon>Pentapetalae</taxon>
        <taxon>asterids</taxon>
        <taxon>lamiids</taxon>
        <taxon>Lamiales</taxon>
        <taxon>Orobanchaceae</taxon>
        <taxon>Buchnereae</taxon>
        <taxon>Striga</taxon>
    </lineage>
</organism>
<dbReference type="Proteomes" id="UP000325081">
    <property type="component" value="Unassembled WGS sequence"/>
</dbReference>
<dbReference type="AlphaFoldDB" id="A0A5A7QN02"/>
<proteinExistence type="predicted"/>
<keyword evidence="2" id="KW-0808">Transferase</keyword>